<dbReference type="Proteomes" id="UP000030758">
    <property type="component" value="Unassembled WGS sequence"/>
</dbReference>
<evidence type="ECO:0000313" key="3">
    <source>
        <dbReference type="Proteomes" id="UP000030764"/>
    </source>
</evidence>
<accession>A0A085MMJ1</accession>
<evidence type="ECO:0000313" key="1">
    <source>
        <dbReference type="EMBL" id="KFD58437.1"/>
    </source>
</evidence>
<dbReference type="AlphaFoldDB" id="A0A085MMJ1"/>
<dbReference type="Proteomes" id="UP000030764">
    <property type="component" value="Unassembled WGS sequence"/>
</dbReference>
<keyword evidence="3" id="KW-1185">Reference proteome</keyword>
<sequence length="171" mass="19177">MLQNARMLIVQDFEIRILSFKILCFKVLSRTANFDFSGFRLIQFLAQLRISKHSKVSTNSGLRTLRDFDVSSLEVNLQIMRADKLLHLTTVSYALSCTGSTSSSPLSQKFDRSFVNKKRLLNQAAAVLFIQDKFHCDQYPSASVLAAVGCHGAGRSWALIQKCEPTIFGHS</sequence>
<gene>
    <name evidence="1" type="ORF">M513_00663</name>
    <name evidence="2" type="ORF">M514_00663</name>
</gene>
<organism evidence="1 3">
    <name type="scientific">Trichuris suis</name>
    <name type="common">pig whipworm</name>
    <dbReference type="NCBI Taxonomy" id="68888"/>
    <lineage>
        <taxon>Eukaryota</taxon>
        <taxon>Metazoa</taxon>
        <taxon>Ecdysozoa</taxon>
        <taxon>Nematoda</taxon>
        <taxon>Enoplea</taxon>
        <taxon>Dorylaimia</taxon>
        <taxon>Trichinellida</taxon>
        <taxon>Trichuridae</taxon>
        <taxon>Trichuris</taxon>
    </lineage>
</organism>
<reference evidence="1 3" key="1">
    <citation type="journal article" date="2014" name="Nat. Genet.">
        <title>Genome and transcriptome of the porcine whipworm Trichuris suis.</title>
        <authorList>
            <person name="Jex A.R."/>
            <person name="Nejsum P."/>
            <person name="Schwarz E.M."/>
            <person name="Hu L."/>
            <person name="Young N.D."/>
            <person name="Hall R.S."/>
            <person name="Korhonen P.K."/>
            <person name="Liao S."/>
            <person name="Thamsborg S."/>
            <person name="Xia J."/>
            <person name="Xu P."/>
            <person name="Wang S."/>
            <person name="Scheerlinck J.P."/>
            <person name="Hofmann A."/>
            <person name="Sternberg P.W."/>
            <person name="Wang J."/>
            <person name="Gasser R.B."/>
        </authorList>
    </citation>
    <scope>NUCLEOTIDE SEQUENCE [LARGE SCALE GENOMIC DNA]</scope>
    <source>
        <strain evidence="2">DCEP-RM93F</strain>
        <strain evidence="1">DCEP-RM93M</strain>
    </source>
</reference>
<dbReference type="EMBL" id="KL367541">
    <property type="protein sequence ID" value="KFD65252.1"/>
    <property type="molecule type" value="Genomic_DNA"/>
</dbReference>
<protein>
    <submittedName>
        <fullName evidence="1">Uncharacterized protein</fullName>
    </submittedName>
</protein>
<proteinExistence type="predicted"/>
<evidence type="ECO:0000313" key="2">
    <source>
        <dbReference type="EMBL" id="KFD65252.1"/>
    </source>
</evidence>
<name>A0A085MMJ1_9BILA</name>
<dbReference type="EMBL" id="KL363184">
    <property type="protein sequence ID" value="KFD58437.1"/>
    <property type="molecule type" value="Genomic_DNA"/>
</dbReference>